<reference evidence="1 2" key="1">
    <citation type="submission" date="2019-07" db="EMBL/GenBank/DDBJ databases">
        <title>Draft genome assembly of a fouling barnacle, Amphibalanus amphitrite (Darwin, 1854): The first reference genome for Thecostraca.</title>
        <authorList>
            <person name="Kim W."/>
        </authorList>
    </citation>
    <scope>NUCLEOTIDE SEQUENCE [LARGE SCALE GENOMIC DNA]</scope>
    <source>
        <strain evidence="1">SNU_AA5</strain>
        <tissue evidence="1">Soma without cirri and trophi</tissue>
    </source>
</reference>
<name>A0A6A4VNT1_AMPAM</name>
<protein>
    <submittedName>
        <fullName evidence="1">Uncharacterized protein</fullName>
    </submittedName>
</protein>
<organism evidence="1 2">
    <name type="scientific">Amphibalanus amphitrite</name>
    <name type="common">Striped barnacle</name>
    <name type="synonym">Balanus amphitrite</name>
    <dbReference type="NCBI Taxonomy" id="1232801"/>
    <lineage>
        <taxon>Eukaryota</taxon>
        <taxon>Metazoa</taxon>
        <taxon>Ecdysozoa</taxon>
        <taxon>Arthropoda</taxon>
        <taxon>Crustacea</taxon>
        <taxon>Multicrustacea</taxon>
        <taxon>Cirripedia</taxon>
        <taxon>Thoracica</taxon>
        <taxon>Thoracicalcarea</taxon>
        <taxon>Balanomorpha</taxon>
        <taxon>Balanoidea</taxon>
        <taxon>Balanidae</taxon>
        <taxon>Amphibalaninae</taxon>
        <taxon>Amphibalanus</taxon>
    </lineage>
</organism>
<gene>
    <name evidence="1" type="ORF">FJT64_009037</name>
</gene>
<evidence type="ECO:0000313" key="1">
    <source>
        <dbReference type="EMBL" id="KAF0293070.1"/>
    </source>
</evidence>
<evidence type="ECO:0000313" key="2">
    <source>
        <dbReference type="Proteomes" id="UP000440578"/>
    </source>
</evidence>
<dbReference type="AlphaFoldDB" id="A0A6A4VNT1"/>
<keyword evidence="2" id="KW-1185">Reference proteome</keyword>
<comment type="caution">
    <text evidence="1">The sequence shown here is derived from an EMBL/GenBank/DDBJ whole genome shotgun (WGS) entry which is preliminary data.</text>
</comment>
<dbReference type="Proteomes" id="UP000440578">
    <property type="component" value="Unassembled WGS sequence"/>
</dbReference>
<sequence>MGPLLAWQMVAPPLWWAYRKAARQRSTLLLVSLMSLLLVSVYHRRAEWALDATLGQPAEGRAAAAPCRPCTAWRAAALVERLPLSAVRSGLADALSEAGLSTHCGRLQLLEPPLCRDQDLLPPRGPCLVYSAAPSARQTPEVELARWPGCEVHLLGGALLPADRLPANVSQHQVELAAAAGHRRAADGRRLALMTLEQVTALLGHGQRPIHYLRLSDGTAAGAVLEQQLSAAGAALDRVLQLSVPLPLGEAAPAAEQRRALRTLTALRTHGLRLAHAARLAHLSASYETLWVRWEAPPCGAVTGDDGRPCCGRAARPCDELAL</sequence>
<dbReference type="OrthoDB" id="10006218at2759"/>
<accession>A0A6A4VNT1</accession>
<proteinExistence type="predicted"/>
<dbReference type="EMBL" id="VIIS01001774">
    <property type="protein sequence ID" value="KAF0293070.1"/>
    <property type="molecule type" value="Genomic_DNA"/>
</dbReference>